<evidence type="ECO:0000313" key="2">
    <source>
        <dbReference type="EMBL" id="KAB5523605.1"/>
    </source>
</evidence>
<feature type="region of interest" description="Disordered" evidence="1">
    <location>
        <begin position="564"/>
        <end position="647"/>
    </location>
</feature>
<feature type="compositionally biased region" description="Low complexity" evidence="1">
    <location>
        <begin position="486"/>
        <end position="499"/>
    </location>
</feature>
<feature type="region of interest" description="Disordered" evidence="1">
    <location>
        <begin position="361"/>
        <end position="394"/>
    </location>
</feature>
<proteinExistence type="predicted"/>
<organism evidence="2 3">
    <name type="scientific">Pangasianodon hypophthalmus</name>
    <name type="common">Striped catfish</name>
    <name type="synonym">Helicophagus hypophthalmus</name>
    <dbReference type="NCBI Taxonomy" id="310915"/>
    <lineage>
        <taxon>Eukaryota</taxon>
        <taxon>Metazoa</taxon>
        <taxon>Chordata</taxon>
        <taxon>Craniata</taxon>
        <taxon>Vertebrata</taxon>
        <taxon>Euteleostomi</taxon>
        <taxon>Actinopterygii</taxon>
        <taxon>Neopterygii</taxon>
        <taxon>Teleostei</taxon>
        <taxon>Ostariophysi</taxon>
        <taxon>Siluriformes</taxon>
        <taxon>Pangasiidae</taxon>
        <taxon>Pangasianodon</taxon>
    </lineage>
</organism>
<sequence>MNDGRKNCSSTPEENQTEILRITQNKLKLNRLKRSPKTNQTPKSDFTDFRAETDFKTPTRVPKVGFRSSVTEESPNNDYELQHEIIWDPTSPATPVRTGRGRRRTAVFKSMDISDIVNRIAPKNKKLEEAESSLLQWIGDTAVPCTPEIREPRTKPKPTRQNPVADLLKLAKQFDFNMIQQEEAHLQPNPQSSAEAMHEDHDLFFNENDPPASPQTHSEAKRPPLGLEDTRMNGNDPLGDLGPIQELDDDLDLLFEGSTQEVSGGLSQGFSARSQDAAKVSPKRGVNLAARASANLVNVCGVTRMGGASESSAVRVCVAAPTLSTIKQLRVADDFDDDWNNDLLDDSLVMEMTQNPELFSAPQCSSTQKQTNKNSGSANTVYRRNGDKKAKSGEVQRLNQRLESFQCGQHWNKATGNENARQSGFHAKKGPEMQVFSSSKVPSMVPGSHSVSKTNYQPKKTMEIQRPLATTSANSTWKVQSQTTTSLVSRSDPSRSVPSATIATTPNFRINKVTEEKESHPTVEDDVLSDLAAEDLDSIFASDDIWDDGADDDDLFCEACGKVEESMAEPEPPPKASVSKSAPQSSRVQSGQNTMGKYESVFVRPSPSNTQVYDRSSTGNRAPLNTEVLPGAHNNNASALDKSTMKSSERKYKFSHVKSTTGTGSAAYNAARQVSESTTPTTVQSYQRIQENHQFKKPYSTFNAAPAVSKDVSKAVVTRCSDAEIERKKQQAMERRRLRMLANQNLQAPV</sequence>
<dbReference type="PANTHER" id="PTHR16434:SF4">
    <property type="entry name" value="ETAA1 ACTIVATOR OF ATR KINASE"/>
    <property type="match status" value="1"/>
</dbReference>
<gene>
    <name evidence="2" type="ORF">PHYPO_G00154530</name>
</gene>
<comment type="caution">
    <text evidence="2">The sequence shown here is derived from an EMBL/GenBank/DDBJ whole genome shotgun (WGS) entry which is preliminary data.</text>
</comment>
<feature type="region of interest" description="Disordered" evidence="1">
    <location>
        <begin position="25"/>
        <end position="49"/>
    </location>
</feature>
<feature type="region of interest" description="Disordered" evidence="1">
    <location>
        <begin position="484"/>
        <end position="503"/>
    </location>
</feature>
<dbReference type="GO" id="GO:0031297">
    <property type="term" value="P:replication fork processing"/>
    <property type="evidence" value="ECO:0007669"/>
    <property type="project" value="TreeGrafter"/>
</dbReference>
<feature type="compositionally biased region" description="Basic and acidic residues" evidence="1">
    <location>
        <begin position="384"/>
        <end position="394"/>
    </location>
</feature>
<feature type="region of interest" description="Disordered" evidence="1">
    <location>
        <begin position="203"/>
        <end position="227"/>
    </location>
</feature>
<feature type="compositionally biased region" description="Low complexity" evidence="1">
    <location>
        <begin position="576"/>
        <end position="586"/>
    </location>
</feature>
<reference evidence="2 3" key="1">
    <citation type="submission" date="2019-06" db="EMBL/GenBank/DDBJ databases">
        <title>A chromosome-scale genome assembly of the striped catfish, Pangasianodon hypophthalmus.</title>
        <authorList>
            <person name="Wen M."/>
            <person name="Zahm M."/>
            <person name="Roques C."/>
            <person name="Cabau C."/>
            <person name="Klopp C."/>
            <person name="Donnadieu C."/>
            <person name="Jouanno E."/>
            <person name="Avarre J.-C."/>
            <person name="Campet M."/>
            <person name="Ha T.T.T."/>
            <person name="Dugue R."/>
            <person name="Lampietro C."/>
            <person name="Louis A."/>
            <person name="Herpin A."/>
            <person name="Echchiki A."/>
            <person name="Berthelot C."/>
            <person name="Parey E."/>
            <person name="Roest-Crollius H."/>
            <person name="Braasch I."/>
            <person name="Postlethwait J."/>
            <person name="Bobe J."/>
            <person name="Montfort J."/>
            <person name="Bouchez O."/>
            <person name="Begum T."/>
            <person name="Schartl M."/>
            <person name="Guiguen Y."/>
        </authorList>
    </citation>
    <scope>NUCLEOTIDE SEQUENCE [LARGE SCALE GENOMIC DNA]</scope>
    <source>
        <strain evidence="2 3">Indonesia</strain>
        <tissue evidence="2">Blood</tissue>
    </source>
</reference>
<evidence type="ECO:0008006" key="4">
    <source>
        <dbReference type="Google" id="ProtNLM"/>
    </source>
</evidence>
<protein>
    <recommendedName>
        <fullName evidence="4">ETAA1 activator of ATR kinase</fullName>
    </recommendedName>
</protein>
<feature type="compositionally biased region" description="Polar residues" evidence="1">
    <location>
        <begin position="361"/>
        <end position="382"/>
    </location>
</feature>
<name>A0A5N5K2A1_PANHP</name>
<dbReference type="Proteomes" id="UP000327468">
    <property type="component" value="Chromosome 26"/>
</dbReference>
<evidence type="ECO:0000256" key="1">
    <source>
        <dbReference type="SAM" id="MobiDB-lite"/>
    </source>
</evidence>
<dbReference type="PANTHER" id="PTHR16434">
    <property type="entry name" value="EWING'S TUMOR-ASSOCIATED ANTIGEN 1 ETAA1"/>
    <property type="match status" value="1"/>
</dbReference>
<dbReference type="Pfam" id="PF15350">
    <property type="entry name" value="ETAA1"/>
    <property type="match status" value="2"/>
</dbReference>
<feature type="compositionally biased region" description="Polar residues" evidence="1">
    <location>
        <begin position="606"/>
        <end position="620"/>
    </location>
</feature>
<dbReference type="GO" id="GO:0043596">
    <property type="term" value="C:nuclear replication fork"/>
    <property type="evidence" value="ECO:0007669"/>
    <property type="project" value="TreeGrafter"/>
</dbReference>
<dbReference type="AlphaFoldDB" id="A0A5N5K2A1"/>
<evidence type="ECO:0000313" key="3">
    <source>
        <dbReference type="Proteomes" id="UP000327468"/>
    </source>
</evidence>
<keyword evidence="3" id="KW-1185">Reference proteome</keyword>
<accession>A0A5N5K2A1</accession>
<dbReference type="GO" id="GO:0043539">
    <property type="term" value="F:protein serine/threonine kinase activator activity"/>
    <property type="evidence" value="ECO:0007669"/>
    <property type="project" value="TreeGrafter"/>
</dbReference>
<dbReference type="GO" id="GO:0006974">
    <property type="term" value="P:DNA damage response"/>
    <property type="evidence" value="ECO:0007669"/>
    <property type="project" value="TreeGrafter"/>
</dbReference>
<dbReference type="InterPro" id="IPR029406">
    <property type="entry name" value="ETAA1"/>
</dbReference>
<dbReference type="GO" id="GO:2000001">
    <property type="term" value="P:regulation of DNA damage checkpoint"/>
    <property type="evidence" value="ECO:0007669"/>
    <property type="project" value="TreeGrafter"/>
</dbReference>
<dbReference type="EMBL" id="VFJC01000027">
    <property type="protein sequence ID" value="KAB5523605.1"/>
    <property type="molecule type" value="Genomic_DNA"/>
</dbReference>